<organism evidence="3 4">
    <name type="scientific">Pseudomonas nitroreducens</name>
    <dbReference type="NCBI Taxonomy" id="46680"/>
    <lineage>
        <taxon>Bacteria</taxon>
        <taxon>Pseudomonadati</taxon>
        <taxon>Pseudomonadota</taxon>
        <taxon>Gammaproteobacteria</taxon>
        <taxon>Pseudomonadales</taxon>
        <taxon>Pseudomonadaceae</taxon>
        <taxon>Pseudomonas</taxon>
    </lineage>
</organism>
<dbReference type="Proteomes" id="UP000307510">
    <property type="component" value="Unassembled WGS sequence"/>
</dbReference>
<keyword evidence="2" id="KW-0472">Membrane</keyword>
<protein>
    <submittedName>
        <fullName evidence="3">Uncharacterized protein</fullName>
    </submittedName>
</protein>
<evidence type="ECO:0000256" key="1">
    <source>
        <dbReference type="SAM" id="MobiDB-lite"/>
    </source>
</evidence>
<evidence type="ECO:0000256" key="2">
    <source>
        <dbReference type="SAM" id="Phobius"/>
    </source>
</evidence>
<proteinExistence type="predicted"/>
<keyword evidence="2" id="KW-1133">Transmembrane helix</keyword>
<feature type="region of interest" description="Disordered" evidence="1">
    <location>
        <begin position="77"/>
        <end position="97"/>
    </location>
</feature>
<feature type="transmembrane region" description="Helical" evidence="2">
    <location>
        <begin position="6"/>
        <end position="26"/>
    </location>
</feature>
<sequence>MSDDLFGWLLFFFGPLGLLLIFAAAVTEPSKKDLKAELVFADPDGSLRTTTVLLLALAIASAKVSQVQGRRTGLSERAFPFRQTERRAKRTLDRPPP</sequence>
<evidence type="ECO:0000313" key="4">
    <source>
        <dbReference type="Proteomes" id="UP000307510"/>
    </source>
</evidence>
<dbReference type="RefSeq" id="WP_138215345.1">
    <property type="nucleotide sequence ID" value="NZ_VASG01000005.1"/>
</dbReference>
<feature type="compositionally biased region" description="Basic and acidic residues" evidence="1">
    <location>
        <begin position="83"/>
        <end position="97"/>
    </location>
</feature>
<gene>
    <name evidence="3" type="ORF">FEA48_20080</name>
</gene>
<dbReference type="AlphaFoldDB" id="A0A5R9A1J2"/>
<keyword evidence="2" id="KW-0812">Transmembrane</keyword>
<dbReference type="EMBL" id="VASG01000005">
    <property type="protein sequence ID" value="TLP72561.1"/>
    <property type="molecule type" value="Genomic_DNA"/>
</dbReference>
<reference evidence="3 4" key="1">
    <citation type="submission" date="2019-05" db="EMBL/GenBank/DDBJ databases">
        <authorList>
            <person name="Moore K."/>
            <person name="O'Neill P."/>
            <person name="Farbos A."/>
            <person name="Studholme D.J."/>
        </authorList>
    </citation>
    <scope>NUCLEOTIDE SEQUENCE [LARGE SCALE GENOMIC DNA]</scope>
    <source>
        <strain evidence="3 4">DSM 9128</strain>
    </source>
</reference>
<accession>A0A5R9A1J2</accession>
<evidence type="ECO:0000313" key="3">
    <source>
        <dbReference type="EMBL" id="TLP72561.1"/>
    </source>
</evidence>
<reference evidence="4" key="2">
    <citation type="submission" date="2019-06" db="EMBL/GenBank/DDBJ databases">
        <title>AzeR, a transcriptional regulator that responds to azelaic acid in Pseudomonas nitroreducens.</title>
        <authorList>
            <person name="Bez C."/>
            <person name="Javvadi S.G."/>
            <person name="Bertani I."/>
            <person name="Devescovi G."/>
            <person name="Studholme D.J."/>
            <person name="Geller A."/>
            <person name="Levy A."/>
            <person name="Venturi V."/>
        </authorList>
    </citation>
    <scope>NUCLEOTIDE SEQUENCE [LARGE SCALE GENOMIC DNA]</scope>
    <source>
        <strain evidence="4">DSM 9128</strain>
    </source>
</reference>
<comment type="caution">
    <text evidence="3">The sequence shown here is derived from an EMBL/GenBank/DDBJ whole genome shotgun (WGS) entry which is preliminary data.</text>
</comment>
<name>A0A5R9A1J2_PSENT</name>